<proteinExistence type="inferred from homology"/>
<dbReference type="PANTHER" id="PTHR21013:SF10">
    <property type="entry name" value="ATP SYNTHASE MITOCHONDRIAL F1 COMPLEX ASSEMBLY FACTOR 2"/>
    <property type="match status" value="1"/>
</dbReference>
<reference evidence="5" key="1">
    <citation type="journal article" date="2013" name="Genome Announc.">
        <title>Draft Genome Sequence of the Dimorphic Prosthecate Bacterium Brevundimonas abyssalis TAR-001T.</title>
        <authorList>
            <person name="Tsubouchi T."/>
            <person name="Nishi S."/>
            <person name="Usui K."/>
            <person name="Shimane Y."/>
            <person name="Takaki Y."/>
            <person name="Maruyama T."/>
            <person name="Hatada Y."/>
        </authorList>
    </citation>
    <scope>NUCLEOTIDE SEQUENCE [LARGE SCALE GENOMIC DNA]</scope>
    <source>
        <strain evidence="5">TAR-001</strain>
    </source>
</reference>
<evidence type="ECO:0000313" key="5">
    <source>
        <dbReference type="Proteomes" id="UP000016569"/>
    </source>
</evidence>
<evidence type="ECO:0000256" key="3">
    <source>
        <dbReference type="ARBA" id="ARBA00023186"/>
    </source>
</evidence>
<evidence type="ECO:0000256" key="1">
    <source>
        <dbReference type="ARBA" id="ARBA00008231"/>
    </source>
</evidence>
<evidence type="ECO:0000256" key="2">
    <source>
        <dbReference type="ARBA" id="ARBA00022946"/>
    </source>
</evidence>
<dbReference type="InterPro" id="IPR042272">
    <property type="entry name" value="ATP12_ATP_synth-F1-assembly_N"/>
</dbReference>
<gene>
    <name evidence="4" type="ORF">MBEBAB_1396</name>
</gene>
<dbReference type="RefSeq" id="WP_021697241.1">
    <property type="nucleotide sequence ID" value="NZ_BATC01000019.1"/>
</dbReference>
<name>A0A8E0NB25_9CAUL</name>
<organism evidence="4 5">
    <name type="scientific">Brevundimonas abyssalis TAR-001</name>
    <dbReference type="NCBI Taxonomy" id="1391729"/>
    <lineage>
        <taxon>Bacteria</taxon>
        <taxon>Pseudomonadati</taxon>
        <taxon>Pseudomonadota</taxon>
        <taxon>Alphaproteobacteria</taxon>
        <taxon>Caulobacterales</taxon>
        <taxon>Caulobacteraceae</taxon>
        <taxon>Brevundimonas</taxon>
    </lineage>
</organism>
<evidence type="ECO:0000313" key="4">
    <source>
        <dbReference type="EMBL" id="GAD59146.1"/>
    </source>
</evidence>
<dbReference type="SUPFAM" id="SSF160909">
    <property type="entry name" value="ATP12-like"/>
    <property type="match status" value="1"/>
</dbReference>
<keyword evidence="3" id="KW-0143">Chaperone</keyword>
<dbReference type="EMBL" id="BATC01000019">
    <property type="protein sequence ID" value="GAD59146.1"/>
    <property type="molecule type" value="Genomic_DNA"/>
</dbReference>
<accession>A0A8E0NB25</accession>
<dbReference type="InterPro" id="IPR023335">
    <property type="entry name" value="ATP12_ortho_dom_sf"/>
</dbReference>
<protein>
    <submittedName>
        <fullName evidence="4">Chaperone required for the assembly of the mitochondrial F1-ATPase</fullName>
    </submittedName>
</protein>
<keyword evidence="2" id="KW-0809">Transit peptide</keyword>
<keyword evidence="5" id="KW-1185">Reference proteome</keyword>
<comment type="similarity">
    <text evidence="1">Belongs to the ATP12 family.</text>
</comment>
<dbReference type="Proteomes" id="UP000016569">
    <property type="component" value="Unassembled WGS sequence"/>
</dbReference>
<sequence>MDNHKAADTPSKRPAGFVEFAPDQVRRFWKAVSVEPDGQGWAVRLDGKMPKSPAGHSLVLPTKGAAQLVAEEWAGQGDVLIPATMPATRLAFTAIDRVREVREAVADEITAYAGSDAICYLAETPDTLVERQARDWTPWRDWAERDLGCVLVPVAGIVHRSQAEEALAAVRKQALALDDYALTGLAMATPLLGSAVLAFAVQRGALSGAEAFDLSRLDEAFTEERWGVDAEAAERAEGLRAEAVMLERWFAALR</sequence>
<dbReference type="InterPro" id="IPR011419">
    <property type="entry name" value="ATP12_ATP_synth-F1-assembly"/>
</dbReference>
<dbReference type="GO" id="GO:0043461">
    <property type="term" value="P:proton-transporting ATP synthase complex assembly"/>
    <property type="evidence" value="ECO:0007669"/>
    <property type="project" value="InterPro"/>
</dbReference>
<comment type="caution">
    <text evidence="4">The sequence shown here is derived from an EMBL/GenBank/DDBJ whole genome shotgun (WGS) entry which is preliminary data.</text>
</comment>
<dbReference type="AlphaFoldDB" id="A0A8E0NB25"/>
<dbReference type="Gene3D" id="1.10.3580.10">
    <property type="entry name" value="ATP12 ATPase"/>
    <property type="match status" value="1"/>
</dbReference>
<dbReference type="PANTHER" id="PTHR21013">
    <property type="entry name" value="ATP SYNTHASE MITOCHONDRIAL F1 COMPLEX ASSEMBLY FACTOR 2/ATP12 PROTEIN, MITOCHONDRIAL PRECURSOR"/>
    <property type="match status" value="1"/>
</dbReference>
<dbReference type="Gene3D" id="3.30.2180.10">
    <property type="entry name" value="ATP12-like"/>
    <property type="match status" value="1"/>
</dbReference>
<dbReference type="OrthoDB" id="9797825at2"/>
<dbReference type="Pfam" id="PF07542">
    <property type="entry name" value="ATP12"/>
    <property type="match status" value="1"/>
</dbReference>